<organism evidence="1 2">
    <name type="scientific">Vicia faba</name>
    <name type="common">Broad bean</name>
    <name type="synonym">Faba vulgaris</name>
    <dbReference type="NCBI Taxonomy" id="3906"/>
    <lineage>
        <taxon>Eukaryota</taxon>
        <taxon>Viridiplantae</taxon>
        <taxon>Streptophyta</taxon>
        <taxon>Embryophyta</taxon>
        <taxon>Tracheophyta</taxon>
        <taxon>Spermatophyta</taxon>
        <taxon>Magnoliopsida</taxon>
        <taxon>eudicotyledons</taxon>
        <taxon>Gunneridae</taxon>
        <taxon>Pentapetalae</taxon>
        <taxon>rosids</taxon>
        <taxon>fabids</taxon>
        <taxon>Fabales</taxon>
        <taxon>Fabaceae</taxon>
        <taxon>Papilionoideae</taxon>
        <taxon>50 kb inversion clade</taxon>
        <taxon>NPAAA clade</taxon>
        <taxon>Hologalegina</taxon>
        <taxon>IRL clade</taxon>
        <taxon>Fabeae</taxon>
        <taxon>Vicia</taxon>
    </lineage>
</organism>
<protein>
    <submittedName>
        <fullName evidence="1">Uncharacterized protein</fullName>
    </submittedName>
</protein>
<keyword evidence="2" id="KW-1185">Reference proteome</keyword>
<sequence>MGTKPHPLSIRIIHDLKDILNQFHPYLYFVRFMSSFKDWRIIPLELSQSTKLIFLLVATIDVRLLPDRTIQHYQFLGNSIVIPSCNHHPKIPNNQKTKNPHQTNSTDCIIYTYQIQKETNILITWSTGRPCSDTTNVTPS</sequence>
<name>A0AAV0ZS84_VICFA</name>
<evidence type="ECO:0000313" key="2">
    <source>
        <dbReference type="Proteomes" id="UP001157006"/>
    </source>
</evidence>
<gene>
    <name evidence="1" type="ORF">VFH_II231400</name>
</gene>
<reference evidence="1 2" key="1">
    <citation type="submission" date="2023-01" db="EMBL/GenBank/DDBJ databases">
        <authorList>
            <person name="Kreplak J."/>
        </authorList>
    </citation>
    <scope>NUCLEOTIDE SEQUENCE [LARGE SCALE GENOMIC DNA]</scope>
</reference>
<evidence type="ECO:0000313" key="1">
    <source>
        <dbReference type="EMBL" id="CAI8600604.1"/>
    </source>
</evidence>
<dbReference type="EMBL" id="OX451737">
    <property type="protein sequence ID" value="CAI8600604.1"/>
    <property type="molecule type" value="Genomic_DNA"/>
</dbReference>
<dbReference type="Proteomes" id="UP001157006">
    <property type="component" value="Chromosome 2"/>
</dbReference>
<proteinExistence type="predicted"/>
<accession>A0AAV0ZS84</accession>
<dbReference type="AlphaFoldDB" id="A0AAV0ZS84"/>